<dbReference type="KEGG" id="thu:AC731_018165"/>
<dbReference type="CDD" id="cd07735">
    <property type="entry name" value="class_II_PDE_MBL-fold"/>
    <property type="match status" value="1"/>
</dbReference>
<dbReference type="RefSeq" id="WP_048708282.1">
    <property type="nucleotide sequence ID" value="NZ_CP014646.1"/>
</dbReference>
<dbReference type="PANTHER" id="PTHR42663">
    <property type="entry name" value="HYDROLASE C777.06C-RELATED-RELATED"/>
    <property type="match status" value="1"/>
</dbReference>
<sequence length="255" mass="27806">MKLKVLGCSGGIGGAQARTTSFLVDEDILIDCGTGAGELSLDAMRRIDHVFLTHAHLDHIACLPLLIDSVGDARSLPVTVHATPETIRILHSHVFNWLVWPDFSAIPDRHHPFMRFQPMKLGESISLGGRVIKALPAQHTVPTVAYALDSGEGQLVFSGDTAYCPELIAAINAQPALRHLIVETAFADEQHGLAVASRHLCPSMLLAMLEEVHVTPEVHITHLKPGADLRIIAQIEAGAPRLKPRRLQMGQELYF</sequence>
<feature type="domain" description="Metallo-beta-lactamase" evidence="1">
    <location>
        <begin position="18"/>
        <end position="222"/>
    </location>
</feature>
<accession>A0A127K9V1</accession>
<keyword evidence="3" id="KW-1185">Reference proteome</keyword>
<dbReference type="InterPro" id="IPR001279">
    <property type="entry name" value="Metallo-B-lactamas"/>
</dbReference>
<dbReference type="AlphaFoldDB" id="A0A127K9V1"/>
<reference evidence="3" key="1">
    <citation type="submission" date="2016-03" db="EMBL/GenBank/DDBJ databases">
        <authorList>
            <person name="Ma C."/>
            <person name="Zhou S."/>
            <person name="Yang G."/>
        </authorList>
    </citation>
    <scope>NUCLEOTIDE SEQUENCE [LARGE SCALE GENOMIC DNA]</scope>
    <source>
        <strain evidence="3">SgZ-1</strain>
    </source>
</reference>
<protein>
    <submittedName>
        <fullName evidence="2">3',5'-cyclic-nucleotide phosphodiesterase</fullName>
    </submittedName>
</protein>
<gene>
    <name evidence="2" type="ORF">AC731_018165</name>
</gene>
<dbReference type="InterPro" id="IPR036866">
    <property type="entry name" value="RibonucZ/Hydroxyglut_hydro"/>
</dbReference>
<dbReference type="InterPro" id="IPR000396">
    <property type="entry name" value="Pdiesterase2"/>
</dbReference>
<dbReference type="PRINTS" id="PR00388">
    <property type="entry name" value="PDIESTERASE2"/>
</dbReference>
<dbReference type="Gene3D" id="3.60.15.10">
    <property type="entry name" value="Ribonuclease Z/Hydroxyacylglutathione hydrolase-like"/>
    <property type="match status" value="1"/>
</dbReference>
<dbReference type="Pfam" id="PF12706">
    <property type="entry name" value="Lactamase_B_2"/>
    <property type="match status" value="1"/>
</dbReference>
<proteinExistence type="predicted"/>
<dbReference type="PANTHER" id="PTHR42663:SF6">
    <property type="entry name" value="HYDROLASE C777.06C-RELATED"/>
    <property type="match status" value="1"/>
</dbReference>
<name>A0A127K9V1_9RHOO</name>
<evidence type="ECO:0000313" key="3">
    <source>
        <dbReference type="Proteomes" id="UP000036902"/>
    </source>
</evidence>
<evidence type="ECO:0000313" key="2">
    <source>
        <dbReference type="EMBL" id="AMO38702.1"/>
    </source>
</evidence>
<evidence type="ECO:0000259" key="1">
    <source>
        <dbReference type="SMART" id="SM00849"/>
    </source>
</evidence>
<dbReference type="SUPFAM" id="SSF56281">
    <property type="entry name" value="Metallo-hydrolase/oxidoreductase"/>
    <property type="match status" value="1"/>
</dbReference>
<dbReference type="Proteomes" id="UP000036902">
    <property type="component" value="Chromosome"/>
</dbReference>
<dbReference type="SMART" id="SM00849">
    <property type="entry name" value="Lactamase_B"/>
    <property type="match status" value="1"/>
</dbReference>
<dbReference type="GO" id="GO:0006198">
    <property type="term" value="P:cAMP catabolic process"/>
    <property type="evidence" value="ECO:0007669"/>
    <property type="project" value="InterPro"/>
</dbReference>
<dbReference type="GO" id="GO:0004115">
    <property type="term" value="F:3',5'-cyclic-AMP phosphodiesterase activity"/>
    <property type="evidence" value="ECO:0007669"/>
    <property type="project" value="InterPro"/>
</dbReference>
<dbReference type="STRING" id="1134435.AC731_018165"/>
<dbReference type="EMBL" id="CP014646">
    <property type="protein sequence ID" value="AMO38702.1"/>
    <property type="molecule type" value="Genomic_DNA"/>
</dbReference>
<organism evidence="2 3">
    <name type="scientific">Thauera humireducens</name>
    <dbReference type="NCBI Taxonomy" id="1134435"/>
    <lineage>
        <taxon>Bacteria</taxon>
        <taxon>Pseudomonadati</taxon>
        <taxon>Pseudomonadota</taxon>
        <taxon>Betaproteobacteria</taxon>
        <taxon>Rhodocyclales</taxon>
        <taxon>Zoogloeaceae</taxon>
        <taxon>Thauera</taxon>
    </lineage>
</organism>